<dbReference type="EMBL" id="NPJF01000055">
    <property type="protein sequence ID" value="OYP53742.1"/>
    <property type="molecule type" value="Genomic_DNA"/>
</dbReference>
<protein>
    <submittedName>
        <fullName evidence="2">Uncharacterized protein</fullName>
    </submittedName>
</protein>
<reference evidence="2 3" key="1">
    <citation type="submission" date="2017-08" db="EMBL/GenBank/DDBJ databases">
        <title>Comparative genomics of non-oral Prevotella species.</title>
        <authorList>
            <person name="Accetto T."/>
            <person name="Nograsek B."/>
            <person name="Avgustin G."/>
        </authorList>
    </citation>
    <scope>NUCLEOTIDE SEQUENCE [LARGE SCALE GENOMIC DNA]</scope>
    <source>
        <strain evidence="2 3">TC1-1</strain>
    </source>
</reference>
<organism evidence="2 3">
    <name type="scientific">Segatella bryantii</name>
    <name type="common">Prevotella bryantii</name>
    <dbReference type="NCBI Taxonomy" id="77095"/>
    <lineage>
        <taxon>Bacteria</taxon>
        <taxon>Pseudomonadati</taxon>
        <taxon>Bacteroidota</taxon>
        <taxon>Bacteroidia</taxon>
        <taxon>Bacteroidales</taxon>
        <taxon>Prevotellaceae</taxon>
        <taxon>Segatella</taxon>
    </lineage>
</organism>
<comment type="caution">
    <text evidence="2">The sequence shown here is derived from an EMBL/GenBank/DDBJ whole genome shotgun (WGS) entry which is preliminary data.</text>
</comment>
<evidence type="ECO:0000256" key="1">
    <source>
        <dbReference type="SAM" id="Phobius"/>
    </source>
</evidence>
<proteinExistence type="predicted"/>
<keyword evidence="1" id="KW-1133">Transmembrane helix</keyword>
<keyword evidence="3" id="KW-1185">Reference proteome</keyword>
<evidence type="ECO:0000313" key="2">
    <source>
        <dbReference type="EMBL" id="OYP53742.1"/>
    </source>
</evidence>
<dbReference type="PROSITE" id="PS51257">
    <property type="entry name" value="PROKAR_LIPOPROTEIN"/>
    <property type="match status" value="1"/>
</dbReference>
<sequence>MKMKTIIRYIMLALLAVMMGSCSIIYEDLDDCPSPPEPEPVVNTTDVTITYNLSGVIESDSLMEKSLGSLSSHNYDSYFFDDNSKDFALKTRYSNQGTSLTIQGEMNINKYMNVAITDVKETSQVTLSDSSSFTNFSINNILADSIGSHAKIMYYALETMNIDTLNREFTVNLSPMNSVVEVIIDTTAATQIVKNVTVSIDSLYTGINFSNDFLYTFSRKEIIKTYPAVAIEQGKLGFVGVGFPSPEEWYYTIKAALTTGETVYTRIKVEEKLKPGEKRILEIKMNESGTIGDQELQQNMGMSVITTWKEGHTYEPSI</sequence>
<accession>A0ABX4EFX7</accession>
<evidence type="ECO:0000313" key="3">
    <source>
        <dbReference type="Proteomes" id="UP000216189"/>
    </source>
</evidence>
<keyword evidence="1" id="KW-0812">Transmembrane</keyword>
<name>A0ABX4EFX7_SEGBR</name>
<dbReference type="Proteomes" id="UP000216189">
    <property type="component" value="Unassembled WGS sequence"/>
</dbReference>
<gene>
    <name evidence="2" type="ORF">CIK91_11305</name>
</gene>
<keyword evidence="1" id="KW-0472">Membrane</keyword>
<feature type="transmembrane region" description="Helical" evidence="1">
    <location>
        <begin position="7"/>
        <end position="26"/>
    </location>
</feature>